<dbReference type="RefSeq" id="WP_087999194.1">
    <property type="nucleotide sequence ID" value="NZ_BMHB01000001.1"/>
</dbReference>
<dbReference type="Proteomes" id="UP000626244">
    <property type="component" value="Unassembled WGS sequence"/>
</dbReference>
<evidence type="ECO:0000313" key="1">
    <source>
        <dbReference type="EMBL" id="GGI11803.1"/>
    </source>
</evidence>
<sequence length="142" mass="15718">MYRFVQSILAIVLILNLMGCNQDPKSSTNGTTEETTITKYWTGQQKNAVSSRDIGICGKSKVAKRNGSPGFIMINFLEEPLTYHSTELVVKFSSESMIDTGYKLGSLSLWTKSESTKEIYIGKMDSSNKPNDLVVYQIGGCL</sequence>
<accession>A0A8J3AKI7</accession>
<reference evidence="2" key="1">
    <citation type="journal article" date="2019" name="Int. J. Syst. Evol. Microbiol.">
        <title>The Global Catalogue of Microorganisms (GCM) 10K type strain sequencing project: providing services to taxonomists for standard genome sequencing and annotation.</title>
        <authorList>
            <consortium name="The Broad Institute Genomics Platform"/>
            <consortium name="The Broad Institute Genome Sequencing Center for Infectious Disease"/>
            <person name="Wu L."/>
            <person name="Ma J."/>
        </authorList>
    </citation>
    <scope>NUCLEOTIDE SEQUENCE [LARGE SCALE GENOMIC DNA]</scope>
    <source>
        <strain evidence="2">CGMCC 1.14993</strain>
    </source>
</reference>
<protein>
    <submittedName>
        <fullName evidence="1">Uncharacterized protein</fullName>
    </submittedName>
</protein>
<keyword evidence="2" id="KW-1185">Reference proteome</keyword>
<dbReference type="AlphaFoldDB" id="A0A8J3AKI7"/>
<dbReference type="OrthoDB" id="2886590at2"/>
<comment type="caution">
    <text evidence="1">The sequence shown here is derived from an EMBL/GenBank/DDBJ whole genome shotgun (WGS) entry which is preliminary data.</text>
</comment>
<dbReference type="EMBL" id="BMHB01000001">
    <property type="protein sequence ID" value="GGI11803.1"/>
    <property type="molecule type" value="Genomic_DNA"/>
</dbReference>
<proteinExistence type="predicted"/>
<organism evidence="1 2">
    <name type="scientific">Gottfriedia solisilvae</name>
    <dbReference type="NCBI Taxonomy" id="1516104"/>
    <lineage>
        <taxon>Bacteria</taxon>
        <taxon>Bacillati</taxon>
        <taxon>Bacillota</taxon>
        <taxon>Bacilli</taxon>
        <taxon>Bacillales</taxon>
        <taxon>Bacillaceae</taxon>
        <taxon>Gottfriedia</taxon>
    </lineage>
</organism>
<evidence type="ECO:0000313" key="2">
    <source>
        <dbReference type="Proteomes" id="UP000626244"/>
    </source>
</evidence>
<name>A0A8J3AKI7_9BACI</name>
<gene>
    <name evidence="1" type="ORF">GCM10007380_09670</name>
</gene>